<accession>A0ABP3PGL0</accession>
<sequence>MQPPPGEQHPVHQQPGPGPQPGPSQQQPGPGPQQPGPAQQPGHGQQPPAKPAQKPAPRPPKPAARADGGFGPIGSGGWQQSSRGSNYDRSPTKWGAEEVKDEYRDAEYRAPRQGETGDAPQFLIEADDLYDEDYGESRLVAPPVLGEAPSSYRDF</sequence>
<evidence type="ECO:0000313" key="2">
    <source>
        <dbReference type="EMBL" id="GAA0565084.1"/>
    </source>
</evidence>
<keyword evidence="3" id="KW-1185">Reference proteome</keyword>
<proteinExistence type="predicted"/>
<dbReference type="Proteomes" id="UP001500729">
    <property type="component" value="Unassembled WGS sequence"/>
</dbReference>
<feature type="compositionally biased region" description="Basic and acidic residues" evidence="1">
    <location>
        <begin position="95"/>
        <end position="112"/>
    </location>
</feature>
<protein>
    <submittedName>
        <fullName evidence="2">Uncharacterized protein</fullName>
    </submittedName>
</protein>
<name>A0ABP3PGL0_SACER</name>
<gene>
    <name evidence="2" type="ORF">GCM10009533_71130</name>
</gene>
<reference evidence="3" key="1">
    <citation type="journal article" date="2019" name="Int. J. Syst. Evol. Microbiol.">
        <title>The Global Catalogue of Microorganisms (GCM) 10K type strain sequencing project: providing services to taxonomists for standard genome sequencing and annotation.</title>
        <authorList>
            <consortium name="The Broad Institute Genomics Platform"/>
            <consortium name="The Broad Institute Genome Sequencing Center for Infectious Disease"/>
            <person name="Wu L."/>
            <person name="Ma J."/>
        </authorList>
    </citation>
    <scope>NUCLEOTIDE SEQUENCE [LARGE SCALE GENOMIC DNA]</scope>
    <source>
        <strain evidence="3">JCM 10303</strain>
    </source>
</reference>
<feature type="compositionally biased region" description="Pro residues" evidence="1">
    <location>
        <begin position="48"/>
        <end position="62"/>
    </location>
</feature>
<organism evidence="2 3">
    <name type="scientific">Saccharopolyspora erythraea</name>
    <name type="common">Streptomyces erythraeus</name>
    <dbReference type="NCBI Taxonomy" id="1836"/>
    <lineage>
        <taxon>Bacteria</taxon>
        <taxon>Bacillati</taxon>
        <taxon>Actinomycetota</taxon>
        <taxon>Actinomycetes</taxon>
        <taxon>Pseudonocardiales</taxon>
        <taxon>Pseudonocardiaceae</taxon>
        <taxon>Saccharopolyspora</taxon>
    </lineage>
</organism>
<feature type="compositionally biased region" description="Low complexity" evidence="1">
    <location>
        <begin position="36"/>
        <end position="47"/>
    </location>
</feature>
<dbReference type="EMBL" id="BAAAGS010000116">
    <property type="protein sequence ID" value="GAA0565084.1"/>
    <property type="molecule type" value="Genomic_DNA"/>
</dbReference>
<evidence type="ECO:0000256" key="1">
    <source>
        <dbReference type="SAM" id="MobiDB-lite"/>
    </source>
</evidence>
<evidence type="ECO:0000313" key="3">
    <source>
        <dbReference type="Proteomes" id="UP001500729"/>
    </source>
</evidence>
<feature type="region of interest" description="Disordered" evidence="1">
    <location>
        <begin position="1"/>
        <end position="123"/>
    </location>
</feature>
<comment type="caution">
    <text evidence="2">The sequence shown here is derived from an EMBL/GenBank/DDBJ whole genome shotgun (WGS) entry which is preliminary data.</text>
</comment>
<feature type="compositionally biased region" description="Gly residues" evidence="1">
    <location>
        <begin position="68"/>
        <end position="77"/>
    </location>
</feature>